<feature type="region of interest" description="Disordered" evidence="6">
    <location>
        <begin position="195"/>
        <end position="239"/>
    </location>
</feature>
<dbReference type="GO" id="GO:0005737">
    <property type="term" value="C:cytoplasm"/>
    <property type="evidence" value="ECO:0007669"/>
    <property type="project" value="TreeGrafter"/>
</dbReference>
<dbReference type="InterPro" id="IPR011009">
    <property type="entry name" value="Kinase-like_dom_sf"/>
</dbReference>
<dbReference type="GO" id="GO:0048015">
    <property type="term" value="P:phosphatidylinositol-mediated signaling"/>
    <property type="evidence" value="ECO:0007669"/>
    <property type="project" value="TreeGrafter"/>
</dbReference>
<dbReference type="InterPro" id="IPR016024">
    <property type="entry name" value="ARM-type_fold"/>
</dbReference>
<sequence length="1656" mass="186438">MQRTQEQRFSKNKYFDDGFSVHSSATVDHVKYEIFKLHKDFLKDSSHQDYFLALNKIEFVKFVYAHEDIQKSLMTKKESIEVFLVPKSKEIKARKHRADIIKKQLGSIRTAFSKGITNGTGSGSSTTSSPLNKRHSRHFNRNQRRQSISLSNNNNNTNNSKNTSTVVNSNDNNNQSTTNNNMNKVAVSSSIPILNINQNDNNNNNNSNNLDNLNSSTDSFSGNNTGGMVNSSSFSSGGDLEDDRYLKIRQHDIKRDTFGNILTSKQQLILSDDDRDDNNTSMQSGGGGGGSGEVSESPGGSTGDNLSPRLHRKLRVHIDNDLEDDEATEKERERERMKLARLQQQLIAIEEEELKYQSQGSDVENRMVTDDSDAPNFETEEDDDDDGLDDGDDEADRILSGVIAGVDSININNKQQQQSTTQFALSPTEEPTLLLKQQKSNSIGSNSGATTSSPSKPDLSVDNNKDNNISRNWTEYIGLKEPLTNLRSKQFPVQVSTTNKDINLIIGCPLVATSNEFKQHLISTFESVVAALKVGTLAIESAALDSDVVPINSNGVILNYVQSVDDTNTTTKLPKLVVLKPGMQELINSNNLNSLSTSPPPESSNFNELTTTFNNNNINNINSNNNKIISNSILIPSNGINSNQNNNNNSHRGLLVNSNGGTNNQLVSNRLQTIQNGGHQLSSSPSNSLANNINNPLLNRLNNGNERTASFSLGEQRDHNVKAQQQRKKMAQIQIGSLLGKPLCWSNGENEIKHFRQTMSSIFNFNELDVRERVKVTVAQLTTCSGADPLLPSNFRIRFYLPPDNHSTTISVNGTDLISEIIERVISKHNNTTKLLVDQKASDFVIRITGTTDHVLKDCQVMALDLVRNRLQRKKDIKFTLVNRSSLPKHIDGYTDDLVNPISLSQSPPPALTYSQQPASTTNKPTPIGSTPGKGSFLLASRNQITKQQVQRSIMLYEINRPFEIRILCLENLNPSLFNHLIPDVNTNDIKLMIDVAMYHGEELLTPALETFSKPFANPWWCEWLRSTLLLCHVPRATKLCFTLFAQSEKQQRVSVGWVDLQLIDYKGNLQSGVISLILWPGDRTNISDYHQLCPSLVIELSQFPFPVIFPRPELMERTEITDYVEARKQDEERLQILINKDPMYQLTPSDQQFIWTYRMHLSNNPHSLSKVLQSLRWNNPTDVKEAHRLLSIWATPSPVEALELLDVKFADELVREYAVNCLRSLSDSDLALYLLQLIQSLKHESYHDSALARFLIQRALNNRAVIGHPLFWHLEAEMHNQKISDRYSLILETYLKGCGDQRHEFVKQMEVVTRLQSIAKIIKEAPANKRKQLLQDELTRVSWPNTFHLPTSYNTQACGIIVNECRWLDSFTTPLLLSFQNVDPLGDPISVIYKHGDDLRQDILTLQMISIMDNLWKRDGLDLHLSIYNVTATGDGMGFIEVVTDSDTVANIQKAAGGATAAFTKTPLSNWLKERNSESDMEMVVQNFTNSLTGYCVATYLLGISDRHNDNIMVATSGHLFHIDFAHFLGNIMKFHGYKREKAPFVLTPEFAHVMGGEKSDSFKWFTDLCCLSYNIIRKQRNLFIILFNLMLSTGIPELSTRNDIDYLREAFLMDLDDEEAKQSFSRLIQKSLKTKTTQVMFAMHILAHSDTPHN</sequence>
<feature type="region of interest" description="Disordered" evidence="6">
    <location>
        <begin position="113"/>
        <end position="181"/>
    </location>
</feature>
<dbReference type="SMART" id="SM00144">
    <property type="entry name" value="PI3K_rbd"/>
    <property type="match status" value="1"/>
</dbReference>
<dbReference type="InterPro" id="IPR029071">
    <property type="entry name" value="Ubiquitin-like_domsf"/>
</dbReference>
<dbReference type="SMART" id="SM00146">
    <property type="entry name" value="PI3Kc"/>
    <property type="match status" value="1"/>
</dbReference>
<gene>
    <name evidence="11" type="primary">pikF</name>
    <name evidence="11" type="ORF">PPL_09023</name>
</gene>
<dbReference type="InterPro" id="IPR015433">
    <property type="entry name" value="PI3/4_kinase"/>
</dbReference>
<dbReference type="SUPFAM" id="SSF54236">
    <property type="entry name" value="Ubiquitin-like"/>
    <property type="match status" value="1"/>
</dbReference>
<dbReference type="GO" id="GO:0016303">
    <property type="term" value="F:1-phosphatidylinositol-3-kinase activity"/>
    <property type="evidence" value="ECO:0007669"/>
    <property type="project" value="TreeGrafter"/>
</dbReference>
<comment type="caution">
    <text evidence="11">The sequence shown here is derived from an EMBL/GenBank/DDBJ whole genome shotgun (WGS) entry which is preliminary data.</text>
</comment>
<evidence type="ECO:0000259" key="9">
    <source>
        <dbReference type="PROSITE" id="PS51546"/>
    </source>
</evidence>
<dbReference type="Gene3D" id="1.25.40.70">
    <property type="entry name" value="Phosphatidylinositol 3-kinase, accessory domain (PIK)"/>
    <property type="match status" value="1"/>
</dbReference>
<dbReference type="SUPFAM" id="SSF48371">
    <property type="entry name" value="ARM repeat"/>
    <property type="match status" value="1"/>
</dbReference>
<dbReference type="FunFam" id="1.10.1070.11:FF:000001">
    <property type="entry name" value="Phosphatidylinositol 4,5-bisphosphate 3-kinase catalytic subunit"/>
    <property type="match status" value="1"/>
</dbReference>
<evidence type="ECO:0000313" key="11">
    <source>
        <dbReference type="EMBL" id="EFA78372.1"/>
    </source>
</evidence>
<dbReference type="Gene3D" id="1.10.1070.11">
    <property type="entry name" value="Phosphatidylinositol 3-/4-kinase, catalytic domain"/>
    <property type="match status" value="1"/>
</dbReference>
<evidence type="ECO:0000256" key="4">
    <source>
        <dbReference type="ARBA" id="ARBA00022840"/>
    </source>
</evidence>
<feature type="compositionally biased region" description="Acidic residues" evidence="6">
    <location>
        <begin position="370"/>
        <end position="394"/>
    </location>
</feature>
<dbReference type="CDD" id="cd00891">
    <property type="entry name" value="PI3Kc"/>
    <property type="match status" value="1"/>
</dbReference>
<dbReference type="InterPro" id="IPR001263">
    <property type="entry name" value="PI3K_accessory_dom"/>
</dbReference>
<dbReference type="PROSITE" id="PS51547">
    <property type="entry name" value="C2_PI3K"/>
    <property type="match status" value="1"/>
</dbReference>
<keyword evidence="2" id="KW-0547">Nucleotide-binding</keyword>
<name>D3BKE2_HETP5</name>
<dbReference type="GO" id="GO:0016477">
    <property type="term" value="P:cell migration"/>
    <property type="evidence" value="ECO:0007669"/>
    <property type="project" value="TreeGrafter"/>
</dbReference>
<dbReference type="SUPFAM" id="SSF56112">
    <property type="entry name" value="Protein kinase-like (PK-like)"/>
    <property type="match status" value="1"/>
</dbReference>
<feature type="domain" description="PIK helical" evidence="8">
    <location>
        <begin position="1121"/>
        <end position="1298"/>
    </location>
</feature>
<dbReference type="PANTHER" id="PTHR10048:SF46">
    <property type="entry name" value="PHOSPHATIDYLINOSITOL 3-KINASE"/>
    <property type="match status" value="1"/>
</dbReference>
<feature type="region of interest" description="Disordered" evidence="6">
    <location>
        <begin position="269"/>
        <end position="310"/>
    </location>
</feature>
<evidence type="ECO:0000313" key="12">
    <source>
        <dbReference type="Proteomes" id="UP000001396"/>
    </source>
</evidence>
<organism evidence="11 12">
    <name type="scientific">Heterostelium pallidum (strain ATCC 26659 / Pp 5 / PN500)</name>
    <name type="common">Cellular slime mold</name>
    <name type="synonym">Polysphondylium pallidum</name>
    <dbReference type="NCBI Taxonomy" id="670386"/>
    <lineage>
        <taxon>Eukaryota</taxon>
        <taxon>Amoebozoa</taxon>
        <taxon>Evosea</taxon>
        <taxon>Eumycetozoa</taxon>
        <taxon>Dictyostelia</taxon>
        <taxon>Acytosteliales</taxon>
        <taxon>Acytosteliaceae</taxon>
        <taxon>Heterostelium</taxon>
    </lineage>
</organism>
<feature type="domain" description="PI3K/PI4K catalytic" evidence="7">
    <location>
        <begin position="1362"/>
        <end position="1638"/>
    </location>
</feature>
<dbReference type="PANTHER" id="PTHR10048">
    <property type="entry name" value="PHOSPHATIDYLINOSITOL KINASE"/>
    <property type="match status" value="1"/>
</dbReference>
<keyword evidence="1" id="KW-0808">Transferase</keyword>
<dbReference type="PROSITE" id="PS51545">
    <property type="entry name" value="PIK_HELICAL"/>
    <property type="match status" value="1"/>
</dbReference>
<dbReference type="Gene3D" id="2.60.40.150">
    <property type="entry name" value="C2 domain"/>
    <property type="match status" value="1"/>
</dbReference>
<evidence type="ECO:0000256" key="5">
    <source>
        <dbReference type="PROSITE-ProRule" id="PRU00880"/>
    </source>
</evidence>
<feature type="compositionally biased region" description="Low complexity" evidence="6">
    <location>
        <begin position="195"/>
        <end position="216"/>
    </location>
</feature>
<dbReference type="InterPro" id="IPR035892">
    <property type="entry name" value="C2_domain_sf"/>
</dbReference>
<dbReference type="GeneID" id="31364499"/>
<evidence type="ECO:0000259" key="8">
    <source>
        <dbReference type="PROSITE" id="PS51545"/>
    </source>
</evidence>
<feature type="compositionally biased region" description="Basic residues" evidence="6">
    <location>
        <begin position="132"/>
        <end position="144"/>
    </location>
</feature>
<dbReference type="SMART" id="SM00145">
    <property type="entry name" value="PI3Ka"/>
    <property type="match status" value="1"/>
</dbReference>
<dbReference type="GO" id="GO:0005886">
    <property type="term" value="C:plasma membrane"/>
    <property type="evidence" value="ECO:0007669"/>
    <property type="project" value="TreeGrafter"/>
</dbReference>
<dbReference type="Pfam" id="PF00794">
    <property type="entry name" value="PI3K_rbd"/>
    <property type="match status" value="1"/>
</dbReference>
<reference evidence="11 12" key="1">
    <citation type="journal article" date="2011" name="Genome Res.">
        <title>Phylogeny-wide analysis of social amoeba genomes highlights ancient origins for complex intercellular communication.</title>
        <authorList>
            <person name="Heidel A.J."/>
            <person name="Lawal H.M."/>
            <person name="Felder M."/>
            <person name="Schilde C."/>
            <person name="Helps N.R."/>
            <person name="Tunggal B."/>
            <person name="Rivero F."/>
            <person name="John U."/>
            <person name="Schleicher M."/>
            <person name="Eichinger L."/>
            <person name="Platzer M."/>
            <person name="Noegel A.A."/>
            <person name="Schaap P."/>
            <person name="Gloeckner G."/>
        </authorList>
    </citation>
    <scope>NUCLEOTIDE SEQUENCE [LARGE SCALE GENOMIC DNA]</scope>
    <source>
        <strain evidence="12">ATCC 26659 / Pp 5 / PN500</strain>
    </source>
</reference>
<feature type="region of interest" description="Disordered" evidence="6">
    <location>
        <begin position="317"/>
        <end position="336"/>
    </location>
</feature>
<keyword evidence="4" id="KW-0067">ATP-binding</keyword>
<dbReference type="InParanoid" id="D3BKE2"/>
<dbReference type="Pfam" id="PF00454">
    <property type="entry name" value="PI3_PI4_kinase"/>
    <property type="match status" value="1"/>
</dbReference>
<accession>D3BKE2</accession>
<feature type="compositionally biased region" description="Polar residues" evidence="6">
    <location>
        <begin position="217"/>
        <end position="236"/>
    </location>
</feature>
<dbReference type="RefSeq" id="XP_020430497.1">
    <property type="nucleotide sequence ID" value="XM_020579822.1"/>
</dbReference>
<feature type="compositionally biased region" description="Polar residues" evidence="6">
    <location>
        <begin position="438"/>
        <end position="455"/>
    </location>
</feature>
<dbReference type="Pfam" id="PF00613">
    <property type="entry name" value="PI3Ka"/>
    <property type="match status" value="1"/>
</dbReference>
<dbReference type="Proteomes" id="UP000001396">
    <property type="component" value="Unassembled WGS sequence"/>
</dbReference>
<evidence type="ECO:0000259" key="7">
    <source>
        <dbReference type="PROSITE" id="PS50290"/>
    </source>
</evidence>
<dbReference type="GO" id="GO:0005524">
    <property type="term" value="F:ATP binding"/>
    <property type="evidence" value="ECO:0007669"/>
    <property type="project" value="UniProtKB-KW"/>
</dbReference>
<dbReference type="PROSITE" id="PS50290">
    <property type="entry name" value="PI3_4_KINASE_3"/>
    <property type="match status" value="1"/>
</dbReference>
<dbReference type="PROSITE" id="PS51546">
    <property type="entry name" value="PI3K_RBD"/>
    <property type="match status" value="1"/>
</dbReference>
<feature type="domain" description="PI3K-RBD" evidence="9">
    <location>
        <begin position="792"/>
        <end position="883"/>
    </location>
</feature>
<dbReference type="EMBL" id="ADBJ01000038">
    <property type="protein sequence ID" value="EFA78372.1"/>
    <property type="molecule type" value="Genomic_DNA"/>
</dbReference>
<evidence type="ECO:0000256" key="2">
    <source>
        <dbReference type="ARBA" id="ARBA00022741"/>
    </source>
</evidence>
<dbReference type="OMA" id="EFAHVMG"/>
<dbReference type="InterPro" id="IPR000341">
    <property type="entry name" value="PI3K_Ras-bd_dom"/>
</dbReference>
<evidence type="ECO:0000256" key="3">
    <source>
        <dbReference type="ARBA" id="ARBA00022777"/>
    </source>
</evidence>
<dbReference type="FunCoup" id="D3BKE2">
    <property type="interactions" value="32"/>
</dbReference>
<protein>
    <submittedName>
        <fullName evidence="11">Phosphatidylinositol 3-kinase</fullName>
    </submittedName>
</protein>
<comment type="similarity">
    <text evidence="5">Belongs to the PI3/PI4-kinase family.</text>
</comment>
<dbReference type="InterPro" id="IPR035448">
    <property type="entry name" value="PI3Kc"/>
</dbReference>
<evidence type="ECO:0000256" key="1">
    <source>
        <dbReference type="ARBA" id="ARBA00022679"/>
    </source>
</evidence>
<dbReference type="Gene3D" id="3.30.1010.10">
    <property type="entry name" value="Phosphatidylinositol 3-kinase Catalytic Subunit, Chain A, domain 4"/>
    <property type="match status" value="1"/>
</dbReference>
<dbReference type="STRING" id="670386.D3BKE2"/>
<evidence type="ECO:0000256" key="6">
    <source>
        <dbReference type="SAM" id="MobiDB-lite"/>
    </source>
</evidence>
<feature type="domain" description="C2 PI3K-type" evidence="10">
    <location>
        <begin position="959"/>
        <end position="1119"/>
    </location>
</feature>
<keyword evidence="3 11" id="KW-0418">Kinase</keyword>
<dbReference type="Gene3D" id="3.10.20.770">
    <property type="match status" value="1"/>
</dbReference>
<dbReference type="GO" id="GO:0035005">
    <property type="term" value="F:1-phosphatidylinositol-4-phosphate 3-kinase activity"/>
    <property type="evidence" value="ECO:0007669"/>
    <property type="project" value="TreeGrafter"/>
</dbReference>
<dbReference type="Pfam" id="PF00792">
    <property type="entry name" value="PI3K_C2"/>
    <property type="match status" value="1"/>
</dbReference>
<proteinExistence type="inferred from homology"/>
<dbReference type="SUPFAM" id="SSF49562">
    <property type="entry name" value="C2 domain (Calcium/lipid-binding domain, CaLB)"/>
    <property type="match status" value="1"/>
</dbReference>
<feature type="compositionally biased region" description="Low complexity" evidence="6">
    <location>
        <begin position="113"/>
        <end position="129"/>
    </location>
</feature>
<feature type="compositionally biased region" description="Polar residues" evidence="6">
    <location>
        <begin position="913"/>
        <end position="928"/>
    </location>
</feature>
<feature type="region of interest" description="Disordered" evidence="6">
    <location>
        <begin position="355"/>
        <end position="394"/>
    </location>
</feature>
<keyword evidence="12" id="KW-1185">Reference proteome</keyword>
<dbReference type="InterPro" id="IPR036940">
    <property type="entry name" value="PI3/4_kinase_cat_sf"/>
</dbReference>
<dbReference type="CDD" id="cd08380">
    <property type="entry name" value="C2_PI3K_like"/>
    <property type="match status" value="1"/>
</dbReference>
<dbReference type="GO" id="GO:0043491">
    <property type="term" value="P:phosphatidylinositol 3-kinase/protein kinase B signal transduction"/>
    <property type="evidence" value="ECO:0007669"/>
    <property type="project" value="TreeGrafter"/>
</dbReference>
<feature type="region of interest" description="Disordered" evidence="6">
    <location>
        <begin position="438"/>
        <end position="466"/>
    </location>
</feature>
<dbReference type="InterPro" id="IPR002420">
    <property type="entry name" value="PI3K-type_C2_dom"/>
</dbReference>
<dbReference type="InterPro" id="IPR000403">
    <property type="entry name" value="PI3/4_kinase_cat_dom"/>
</dbReference>
<feature type="region of interest" description="Disordered" evidence="6">
    <location>
        <begin position="907"/>
        <end position="928"/>
    </location>
</feature>
<evidence type="ECO:0000259" key="10">
    <source>
        <dbReference type="PROSITE" id="PS51547"/>
    </source>
</evidence>
<dbReference type="InterPro" id="IPR042236">
    <property type="entry name" value="PI3K_accessory_sf"/>
</dbReference>
<feature type="compositionally biased region" description="Low complexity" evidence="6">
    <location>
        <begin position="145"/>
        <end position="181"/>
    </location>
</feature>
<dbReference type="GO" id="GO:0005942">
    <property type="term" value="C:phosphatidylinositol 3-kinase complex"/>
    <property type="evidence" value="ECO:0007669"/>
    <property type="project" value="TreeGrafter"/>
</dbReference>